<sequence>MADKDKPDLRAVPNVPPQMNLLVRMSHAIQRFREEDPKASLGTIEVFLAIASYPGAVPQKDLVRDFTETHPNGTRTFISTMLGKLDGDAARALRWGSPLGLVQLYDDAEDARGHLVRLTAKGRRVAMDMAQLLGGK</sequence>
<evidence type="ECO:0008006" key="3">
    <source>
        <dbReference type="Google" id="ProtNLM"/>
    </source>
</evidence>
<organism evidence="1 2">
    <name type="scientific">Enhydrobacter aerosaccus</name>
    <dbReference type="NCBI Taxonomy" id="225324"/>
    <lineage>
        <taxon>Bacteria</taxon>
        <taxon>Pseudomonadati</taxon>
        <taxon>Pseudomonadota</taxon>
        <taxon>Alphaproteobacteria</taxon>
        <taxon>Hyphomicrobiales</taxon>
        <taxon>Enhydrobacter</taxon>
    </lineage>
</organism>
<dbReference type="RefSeq" id="WP_085935695.1">
    <property type="nucleotide sequence ID" value="NZ_FUWJ01000005.1"/>
</dbReference>
<dbReference type="InterPro" id="IPR036388">
    <property type="entry name" value="WH-like_DNA-bd_sf"/>
</dbReference>
<evidence type="ECO:0000313" key="2">
    <source>
        <dbReference type="Proteomes" id="UP000190092"/>
    </source>
</evidence>
<gene>
    <name evidence="1" type="ORF">SAMN02745126_04025</name>
</gene>
<dbReference type="OrthoDB" id="9815567at2"/>
<proteinExistence type="predicted"/>
<dbReference type="InterPro" id="IPR036390">
    <property type="entry name" value="WH_DNA-bd_sf"/>
</dbReference>
<accession>A0A1T4RR65</accession>
<evidence type="ECO:0000313" key="1">
    <source>
        <dbReference type="EMBL" id="SKA18131.1"/>
    </source>
</evidence>
<dbReference type="Gene3D" id="1.10.10.10">
    <property type="entry name" value="Winged helix-like DNA-binding domain superfamily/Winged helix DNA-binding domain"/>
    <property type="match status" value="1"/>
</dbReference>
<dbReference type="EMBL" id="FUWJ01000005">
    <property type="protein sequence ID" value="SKA18131.1"/>
    <property type="molecule type" value="Genomic_DNA"/>
</dbReference>
<dbReference type="SUPFAM" id="SSF46785">
    <property type="entry name" value="Winged helix' DNA-binding domain"/>
    <property type="match status" value="1"/>
</dbReference>
<keyword evidence="2" id="KW-1185">Reference proteome</keyword>
<dbReference type="Proteomes" id="UP000190092">
    <property type="component" value="Unassembled WGS sequence"/>
</dbReference>
<reference evidence="2" key="1">
    <citation type="submission" date="2017-02" db="EMBL/GenBank/DDBJ databases">
        <authorList>
            <person name="Varghese N."/>
            <person name="Submissions S."/>
        </authorList>
    </citation>
    <scope>NUCLEOTIDE SEQUENCE [LARGE SCALE GENOMIC DNA]</scope>
    <source>
        <strain evidence="2">ATCC 27094</strain>
    </source>
</reference>
<name>A0A1T4RR65_9HYPH</name>
<protein>
    <recommendedName>
        <fullName evidence="3">HTH marR-type domain-containing protein</fullName>
    </recommendedName>
</protein>
<dbReference type="AlphaFoldDB" id="A0A1T4RR65"/>